<dbReference type="Proteomes" id="UP000514515">
    <property type="component" value="Segment"/>
</dbReference>
<organism evidence="1 2">
    <name type="scientific">Vibrio phage phiV141</name>
    <dbReference type="NCBI Taxonomy" id="2723905"/>
    <lineage>
        <taxon>Viruses</taxon>
        <taxon>Duplodnaviria</taxon>
        <taxon>Heunggongvirae</taxon>
        <taxon>Uroviricota</taxon>
        <taxon>Caudoviricetes</taxon>
        <taxon>Autographivirales</taxon>
        <taxon>Autographivirales incertae sedis</taxon>
        <taxon>Fujianvirus</taxon>
        <taxon>Fujianvirus V141</taxon>
    </lineage>
</organism>
<evidence type="ECO:0000313" key="1">
    <source>
        <dbReference type="EMBL" id="QMP18295.1"/>
    </source>
</evidence>
<dbReference type="InterPro" id="IPR038996">
    <property type="entry name" value="Gp14"/>
</dbReference>
<proteinExistence type="predicted"/>
<sequence length="203" mass="21403">MWQAAASNAGSMGGFMDMAMIPWKIGANNAKAAEATYAQSMQKWAQTEQAKEAMYSELITIKNIKSQKILSDIGVEQNQKEAQAAAEVAAAVAGVEGSAVDQVVQSTEVNEAMRKGDIEAQTAGAINQSLENIYGYGRDHSLATQEPFQSKAMEQMMNAVFGMAPGGYGLLTGQGPSGGFGLFGTSKSKRVDKDGSASNIFLS</sequence>
<evidence type="ECO:0000313" key="2">
    <source>
        <dbReference type="Proteomes" id="UP000514515"/>
    </source>
</evidence>
<keyword evidence="2" id="KW-1185">Reference proteome</keyword>
<reference evidence="1 2" key="1">
    <citation type="submission" date="2020-03" db="EMBL/GenBank/DDBJ databases">
        <authorList>
            <person name="Chen G."/>
            <person name="Lin M."/>
            <person name="Fu H."/>
        </authorList>
    </citation>
    <scope>NUCLEOTIDE SEQUENCE [LARGE SCALE GENOMIC DNA]</scope>
</reference>
<gene>
    <name evidence="1" type="ORF">phiV141_36</name>
</gene>
<accession>A0A7D7J5X3</accession>
<dbReference type="EMBL" id="MT227925">
    <property type="protein sequence ID" value="QMP18295.1"/>
    <property type="molecule type" value="Genomic_DNA"/>
</dbReference>
<evidence type="ECO:0008006" key="3">
    <source>
        <dbReference type="Google" id="ProtNLM"/>
    </source>
</evidence>
<protein>
    <recommendedName>
        <fullName evidence="3">Internal virion protein</fullName>
    </recommendedName>
</protein>
<dbReference type="Pfam" id="PF24072">
    <property type="entry name" value="T7_gp14"/>
    <property type="match status" value="1"/>
</dbReference>
<name>A0A7D7J5X3_9CAUD</name>